<reference evidence="6 7" key="1">
    <citation type="submission" date="2015-04" db="EMBL/GenBank/DDBJ databases">
        <authorList>
            <person name="Heijne W.H."/>
            <person name="Fedorova N.D."/>
            <person name="Nierman W.C."/>
            <person name="Vollebregt A.W."/>
            <person name="Zhao Z."/>
            <person name="Wu L."/>
            <person name="Kumar M."/>
            <person name="Stam H."/>
            <person name="van den Berg M.A."/>
            <person name="Pel H.J."/>
        </authorList>
    </citation>
    <scope>NUCLEOTIDE SEQUENCE [LARGE SCALE GENOMIC DNA]</scope>
    <source>
        <strain evidence="6 7">CBS 393.64</strain>
    </source>
</reference>
<dbReference type="GO" id="GO:0032259">
    <property type="term" value="P:methylation"/>
    <property type="evidence" value="ECO:0007669"/>
    <property type="project" value="UniProtKB-KW"/>
</dbReference>
<evidence type="ECO:0000256" key="3">
    <source>
        <dbReference type="ARBA" id="ARBA00022691"/>
    </source>
</evidence>
<dbReference type="Proteomes" id="UP000053958">
    <property type="component" value="Unassembled WGS sequence"/>
</dbReference>
<evidence type="ECO:0000256" key="2">
    <source>
        <dbReference type="ARBA" id="ARBA00022679"/>
    </source>
</evidence>
<feature type="region of interest" description="Disordered" evidence="4">
    <location>
        <begin position="511"/>
        <end position="541"/>
    </location>
</feature>
<keyword evidence="7" id="KW-1185">Reference proteome</keyword>
<feature type="domain" description="O-methyltransferase C-terminal" evidence="5">
    <location>
        <begin position="329"/>
        <end position="511"/>
    </location>
</feature>
<evidence type="ECO:0000256" key="4">
    <source>
        <dbReference type="SAM" id="MobiDB-lite"/>
    </source>
</evidence>
<dbReference type="InterPro" id="IPR001077">
    <property type="entry name" value="COMT_C"/>
</dbReference>
<feature type="compositionally biased region" description="Low complexity" evidence="4">
    <location>
        <begin position="511"/>
        <end position="533"/>
    </location>
</feature>
<dbReference type="PANTHER" id="PTHR43712">
    <property type="entry name" value="PUTATIVE (AFU_ORTHOLOGUE AFUA_4G14580)-RELATED"/>
    <property type="match status" value="1"/>
</dbReference>
<dbReference type="SUPFAM" id="SSF46785">
    <property type="entry name" value="Winged helix' DNA-binding domain"/>
    <property type="match status" value="1"/>
</dbReference>
<dbReference type="PANTHER" id="PTHR43712:SF19">
    <property type="entry name" value="DUAL O-METHYLTRANSFERASE_FAD-DEPENDENT MONOOXYGENASE ELCB"/>
    <property type="match status" value="1"/>
</dbReference>
<dbReference type="GO" id="GO:0008171">
    <property type="term" value="F:O-methyltransferase activity"/>
    <property type="evidence" value="ECO:0007669"/>
    <property type="project" value="InterPro"/>
</dbReference>
<keyword evidence="1" id="KW-0489">Methyltransferase</keyword>
<dbReference type="Gene3D" id="3.40.50.150">
    <property type="entry name" value="Vaccinia Virus protein VP39"/>
    <property type="match status" value="1"/>
</dbReference>
<dbReference type="OrthoDB" id="1606438at2759"/>
<gene>
    <name evidence="6" type="ORF">T310_1832</name>
</gene>
<dbReference type="Pfam" id="PF00891">
    <property type="entry name" value="Methyltransf_2"/>
    <property type="match status" value="1"/>
</dbReference>
<dbReference type="EMBL" id="LASV01000074">
    <property type="protein sequence ID" value="KKA24101.1"/>
    <property type="molecule type" value="Genomic_DNA"/>
</dbReference>
<keyword evidence="3" id="KW-0949">S-adenosyl-L-methionine</keyword>
<dbReference type="InterPro" id="IPR036390">
    <property type="entry name" value="WH_DNA-bd_sf"/>
</dbReference>
<evidence type="ECO:0000259" key="5">
    <source>
        <dbReference type="Pfam" id="PF00891"/>
    </source>
</evidence>
<keyword evidence="2" id="KW-0808">Transferase</keyword>
<evidence type="ECO:0000313" key="6">
    <source>
        <dbReference type="EMBL" id="KKA24101.1"/>
    </source>
</evidence>
<dbReference type="SUPFAM" id="SSF53335">
    <property type="entry name" value="S-adenosyl-L-methionine-dependent methyltransferases"/>
    <property type="match status" value="1"/>
</dbReference>
<dbReference type="InterPro" id="IPR029063">
    <property type="entry name" value="SAM-dependent_MTases_sf"/>
</dbReference>
<protein>
    <recommendedName>
        <fullName evidence="5">O-methyltransferase C-terminal domain-containing protein</fullName>
    </recommendedName>
</protein>
<organism evidence="6 7">
    <name type="scientific">Rasamsonia emersonii (strain ATCC 16479 / CBS 393.64 / IMI 116815)</name>
    <dbReference type="NCBI Taxonomy" id="1408163"/>
    <lineage>
        <taxon>Eukaryota</taxon>
        <taxon>Fungi</taxon>
        <taxon>Dikarya</taxon>
        <taxon>Ascomycota</taxon>
        <taxon>Pezizomycotina</taxon>
        <taxon>Eurotiomycetes</taxon>
        <taxon>Eurotiomycetidae</taxon>
        <taxon>Eurotiales</taxon>
        <taxon>Trichocomaceae</taxon>
        <taxon>Rasamsonia</taxon>
    </lineage>
</organism>
<dbReference type="PROSITE" id="PS51683">
    <property type="entry name" value="SAM_OMT_II"/>
    <property type="match status" value="1"/>
</dbReference>
<comment type="caution">
    <text evidence="6">The sequence shown here is derived from an EMBL/GenBank/DDBJ whole genome shotgun (WGS) entry which is preliminary data.</text>
</comment>
<evidence type="ECO:0000313" key="7">
    <source>
        <dbReference type="Proteomes" id="UP000053958"/>
    </source>
</evidence>
<dbReference type="AlphaFoldDB" id="A0A0F4Z1X7"/>
<dbReference type="RefSeq" id="XP_013330713.1">
    <property type="nucleotide sequence ID" value="XM_013475259.1"/>
</dbReference>
<evidence type="ECO:0000256" key="1">
    <source>
        <dbReference type="ARBA" id="ARBA00022603"/>
    </source>
</evidence>
<proteinExistence type="predicted"/>
<name>A0A0F4Z1X7_RASE3</name>
<dbReference type="InterPro" id="IPR016461">
    <property type="entry name" value="COMT-like"/>
</dbReference>
<accession>A0A0F4Z1X7</accession>
<dbReference type="GeneID" id="25314183"/>
<sequence>MDVTVQRTNTGRCWGGSTGSCLVTVVQPGGMTRLGDFIGLGHGECGPACHGSPARIPNSMLATVYDDSNHDNSNHAGLCSNTLSTLLKKIDQRAICHGEGHRLQPGLLNLGVLSHPPPRPMIFLSSPCESSMTMSSSTPSSSSKSLLETLAARIAANAEAISAFNAQHRHPNRSFDRDAPTTLLPPGAPQDLRVKQQELIDAASELQLLATDVNEYLVRQAVNNNQFYCLRWLFHFRIPTLVPLDRPIAYSELAAAAKVPDYQLKSIARMAILIDFFTEPEPGLLAHSSTSAAFATTPSLLEWGYFLTSISAPMTTRMVEATERWGATDAKNHTAYNIAHDTDLPIFQHVASSPELSKQYASYMKNQTMSEGNSMQHVVNGFDWASLGEATVVDVGGSMGHASAALASAFPHLNLIVQDLPDTIRSARAAAASASSNWSESVAKRITFQEHDFFTPQPVANVDAFFLRMILHDWRSAECVTILRHLISALKKPNGRIIVMDIVLPRAGAGFSSSSNGSASTNNTDNTNGSSSSPALTPSKTQEAALRVRDLTMLQAHNSHERDLDDWMRLFAEADPALKLRNVVQPFKSVMAVMELSYGDK</sequence>